<comment type="caution">
    <text evidence="1">The sequence shown here is derived from an EMBL/GenBank/DDBJ whole genome shotgun (WGS) entry which is preliminary data.</text>
</comment>
<dbReference type="InterPro" id="IPR000801">
    <property type="entry name" value="Esterase-like"/>
</dbReference>
<organism evidence="1 2">
    <name type="scientific">Sphingomonas sanguinis</name>
    <dbReference type="NCBI Taxonomy" id="33051"/>
    <lineage>
        <taxon>Bacteria</taxon>
        <taxon>Pseudomonadati</taxon>
        <taxon>Pseudomonadota</taxon>
        <taxon>Alphaproteobacteria</taxon>
        <taxon>Sphingomonadales</taxon>
        <taxon>Sphingomonadaceae</taxon>
        <taxon>Sphingomonas</taxon>
    </lineage>
</organism>
<gene>
    <name evidence="1" type="ORF">N4G62_17425</name>
</gene>
<dbReference type="InterPro" id="IPR029058">
    <property type="entry name" value="AB_hydrolase_fold"/>
</dbReference>
<evidence type="ECO:0000313" key="2">
    <source>
        <dbReference type="Proteomes" id="UP001292182"/>
    </source>
</evidence>
<dbReference type="GO" id="GO:0016787">
    <property type="term" value="F:hydrolase activity"/>
    <property type="evidence" value="ECO:0007669"/>
    <property type="project" value="UniProtKB-KW"/>
</dbReference>
<keyword evidence="1" id="KW-0378">Hydrolase</keyword>
<dbReference type="SUPFAM" id="SSF53474">
    <property type="entry name" value="alpha/beta-Hydrolases"/>
    <property type="match status" value="1"/>
</dbReference>
<dbReference type="PANTHER" id="PTHR48098:SF6">
    <property type="entry name" value="FERRI-BACILLIBACTIN ESTERASE BESA"/>
    <property type="match status" value="1"/>
</dbReference>
<dbReference type="Proteomes" id="UP001292182">
    <property type="component" value="Unassembled WGS sequence"/>
</dbReference>
<evidence type="ECO:0000313" key="1">
    <source>
        <dbReference type="EMBL" id="MDZ7283812.1"/>
    </source>
</evidence>
<accession>A0ABU5LV55</accession>
<dbReference type="Pfam" id="PF00756">
    <property type="entry name" value="Esterase"/>
    <property type="match status" value="1"/>
</dbReference>
<dbReference type="RefSeq" id="WP_322540256.1">
    <property type="nucleotide sequence ID" value="NZ_JAOBTW010000024.1"/>
</dbReference>
<name>A0ABU5LV55_9SPHN</name>
<sequence>MLALSLALVAAAQTPSGPVQSPPEMFSRVAACRDAGSPIAEPCALPLSVSSADAVARLGSESRRWWVEGDRLTMIARPDVERWAMLCCSVQTALAPIPGTDLAGVTVRVPRIDEAILSIATFPAKDEHRDVRRGVLAPPAPERIAPPPARLIRRMIASRWLGETRGITIYLPPVIDRARRLPVFYLADNLAEKFATQFEADVRAHRSPPAILVGIDAAAPRQAGCTGMACDRRGPEYKIDFNTDGDTPTSAFGRHLRFVTLEVIPLIEKDYPASRRATDRIIGGSSNGAHWALATAGLHPELFGKVLALSSSGQAAKALGAKLGRVRMFGTAGLFEPGYLVNTRDTVEAARSAGATVRFDTLVAGHDQLAWDVAFARGAPWLLDRP</sequence>
<keyword evidence="2" id="KW-1185">Reference proteome</keyword>
<dbReference type="PANTHER" id="PTHR48098">
    <property type="entry name" value="ENTEROCHELIN ESTERASE-RELATED"/>
    <property type="match status" value="1"/>
</dbReference>
<dbReference type="InterPro" id="IPR050583">
    <property type="entry name" value="Mycobacterial_A85_antigen"/>
</dbReference>
<proteinExistence type="predicted"/>
<reference evidence="2" key="1">
    <citation type="submission" date="2023-07" db="EMBL/GenBank/DDBJ databases">
        <title>Whole genome sequence analysis of rice epiphytic Sphingomonas sanguinis OsEp_Plm_15B2.</title>
        <authorList>
            <person name="Sahu K.P."/>
            <person name="Asharani P."/>
            <person name="Reddy B."/>
            <person name="Kumar A."/>
        </authorList>
    </citation>
    <scope>NUCLEOTIDE SEQUENCE [LARGE SCALE GENOMIC DNA]</scope>
    <source>
        <strain evidence="2">OsEp_Plm_15B2</strain>
    </source>
</reference>
<dbReference type="EMBL" id="JAOBTW010000024">
    <property type="protein sequence ID" value="MDZ7283812.1"/>
    <property type="molecule type" value="Genomic_DNA"/>
</dbReference>
<protein>
    <submittedName>
        <fullName evidence="1">Alpha/beta hydrolase-fold protein</fullName>
    </submittedName>
</protein>
<dbReference type="Gene3D" id="3.40.50.1820">
    <property type="entry name" value="alpha/beta hydrolase"/>
    <property type="match status" value="1"/>
</dbReference>